<keyword evidence="3" id="KW-1185">Reference proteome</keyword>
<gene>
    <name evidence="2" type="ORF">OUZ56_008641</name>
</gene>
<evidence type="ECO:0000256" key="1">
    <source>
        <dbReference type="SAM" id="SignalP"/>
    </source>
</evidence>
<reference evidence="2 3" key="1">
    <citation type="journal article" date="2023" name="Nucleic Acids Res.">
        <title>The hologenome of Daphnia magna reveals possible DNA methylation and microbiome-mediated evolution of the host genome.</title>
        <authorList>
            <person name="Chaturvedi A."/>
            <person name="Li X."/>
            <person name="Dhandapani V."/>
            <person name="Marshall H."/>
            <person name="Kissane S."/>
            <person name="Cuenca-Cambronero M."/>
            <person name="Asole G."/>
            <person name="Calvet F."/>
            <person name="Ruiz-Romero M."/>
            <person name="Marangio P."/>
            <person name="Guigo R."/>
            <person name="Rago D."/>
            <person name="Mirbahai L."/>
            <person name="Eastwood N."/>
            <person name="Colbourne J.K."/>
            <person name="Zhou J."/>
            <person name="Mallon E."/>
            <person name="Orsini L."/>
        </authorList>
    </citation>
    <scope>NUCLEOTIDE SEQUENCE [LARGE SCALE GENOMIC DNA]</scope>
    <source>
        <strain evidence="2">LRV0_1</strain>
    </source>
</reference>
<accession>A0ABR0AE02</accession>
<dbReference type="EMBL" id="JAOYFB010000037">
    <property type="protein sequence ID" value="KAK4023218.1"/>
    <property type="molecule type" value="Genomic_DNA"/>
</dbReference>
<name>A0ABR0AE02_9CRUS</name>
<proteinExistence type="predicted"/>
<evidence type="ECO:0000313" key="2">
    <source>
        <dbReference type="EMBL" id="KAK4023218.1"/>
    </source>
</evidence>
<feature type="chain" id="PRO_5046301220" evidence="1">
    <location>
        <begin position="22"/>
        <end position="126"/>
    </location>
</feature>
<feature type="signal peptide" evidence="1">
    <location>
        <begin position="1"/>
        <end position="21"/>
    </location>
</feature>
<protein>
    <submittedName>
        <fullName evidence="2">Uncharacterized protein</fullName>
    </submittedName>
</protein>
<comment type="caution">
    <text evidence="2">The sequence shown here is derived from an EMBL/GenBank/DDBJ whole genome shotgun (WGS) entry which is preliminary data.</text>
</comment>
<sequence length="126" mass="14343">MAVVFLRLGFYLIVLSIATISRQMHHLQEPPTLLEYHLNEVDYDQSSCGACHCKANHFIVCKTRDTLESVLDITTLGYQKIKFQAIGMYQINLSDPMTAEERIKTIALAYSLHKCIYSNTCFTAGY</sequence>
<evidence type="ECO:0000313" key="3">
    <source>
        <dbReference type="Proteomes" id="UP001234178"/>
    </source>
</evidence>
<organism evidence="2 3">
    <name type="scientific">Daphnia magna</name>
    <dbReference type="NCBI Taxonomy" id="35525"/>
    <lineage>
        <taxon>Eukaryota</taxon>
        <taxon>Metazoa</taxon>
        <taxon>Ecdysozoa</taxon>
        <taxon>Arthropoda</taxon>
        <taxon>Crustacea</taxon>
        <taxon>Branchiopoda</taxon>
        <taxon>Diplostraca</taxon>
        <taxon>Cladocera</taxon>
        <taxon>Anomopoda</taxon>
        <taxon>Daphniidae</taxon>
        <taxon>Daphnia</taxon>
    </lineage>
</organism>
<keyword evidence="1" id="KW-0732">Signal</keyword>
<dbReference type="Proteomes" id="UP001234178">
    <property type="component" value="Unassembled WGS sequence"/>
</dbReference>